<accession>A0ABP1R7B8</accession>
<dbReference type="EMBL" id="CAXLJM020000061">
    <property type="protein sequence ID" value="CAL8119716.1"/>
    <property type="molecule type" value="Genomic_DNA"/>
</dbReference>
<reference evidence="1 2" key="1">
    <citation type="submission" date="2024-08" db="EMBL/GenBank/DDBJ databases">
        <authorList>
            <person name="Cucini C."/>
            <person name="Frati F."/>
        </authorList>
    </citation>
    <scope>NUCLEOTIDE SEQUENCE [LARGE SCALE GENOMIC DNA]</scope>
</reference>
<evidence type="ECO:0000313" key="2">
    <source>
        <dbReference type="Proteomes" id="UP001642540"/>
    </source>
</evidence>
<proteinExistence type="predicted"/>
<comment type="caution">
    <text evidence="1">The sequence shown here is derived from an EMBL/GenBank/DDBJ whole genome shotgun (WGS) entry which is preliminary data.</text>
</comment>
<dbReference type="Proteomes" id="UP001642540">
    <property type="component" value="Unassembled WGS sequence"/>
</dbReference>
<organism evidence="1 2">
    <name type="scientific">Orchesella dallaii</name>
    <dbReference type="NCBI Taxonomy" id="48710"/>
    <lineage>
        <taxon>Eukaryota</taxon>
        <taxon>Metazoa</taxon>
        <taxon>Ecdysozoa</taxon>
        <taxon>Arthropoda</taxon>
        <taxon>Hexapoda</taxon>
        <taxon>Collembola</taxon>
        <taxon>Entomobryomorpha</taxon>
        <taxon>Entomobryoidea</taxon>
        <taxon>Orchesellidae</taxon>
        <taxon>Orchesellinae</taxon>
        <taxon>Orchesella</taxon>
    </lineage>
</organism>
<keyword evidence="2" id="KW-1185">Reference proteome</keyword>
<gene>
    <name evidence="1" type="ORF">ODALV1_LOCUS18686</name>
</gene>
<evidence type="ECO:0008006" key="3">
    <source>
        <dbReference type="Google" id="ProtNLM"/>
    </source>
</evidence>
<name>A0ABP1R7B8_9HEXA</name>
<protein>
    <recommendedName>
        <fullName evidence="3">Saposin B-type domain-containing protein</fullName>
    </recommendedName>
</protein>
<sequence length="97" mass="11081">MLKNLCFHLKISNQNIPPECPRSISPLCIACEDIMKQLWRSQSILDRIGFEISKLVTTIEKPVVCEEILKIPQTNEFQGQGLLPLRNLYSMNTGTSY</sequence>
<evidence type="ECO:0000313" key="1">
    <source>
        <dbReference type="EMBL" id="CAL8119716.1"/>
    </source>
</evidence>